<dbReference type="InterPro" id="IPR036259">
    <property type="entry name" value="MFS_trans_sf"/>
</dbReference>
<feature type="domain" description="Major facilitator superfamily (MFS) profile" evidence="5">
    <location>
        <begin position="1"/>
        <end position="394"/>
    </location>
</feature>
<proteinExistence type="predicted"/>
<dbReference type="PANTHER" id="PTHR11360">
    <property type="entry name" value="MONOCARBOXYLATE TRANSPORTER"/>
    <property type="match status" value="1"/>
</dbReference>
<feature type="transmembrane region" description="Helical" evidence="4">
    <location>
        <begin position="37"/>
        <end position="61"/>
    </location>
</feature>
<dbReference type="AlphaFoldDB" id="A0A7W4JTB2"/>
<feature type="transmembrane region" description="Helical" evidence="4">
    <location>
        <begin position="281"/>
        <end position="298"/>
    </location>
</feature>
<sequence length="416" mass="44364">MIEPRWRQMIAGLACMAAISSPQYVWTLFTPMLRTEFGVSAAALQVTFSLLIILQTLFSPVQGWIARHVPSRSLIMAGIVLTGLSWVAAAQAHSLTMLYLTYGVAGGIGTGTVYVGVVSLLMQWFPQRRGMAAGAAAAGYGMGAMLTTFPISHMLAGSGWRGTMTAFGALIAVAGIMAAWFLRTPDASEDIAENASGYPTSVAVKTPVFWVMFFMMATMATSGLMVTSQLAQIASDFKVAHLTVAGMAALPLAMTLDRVANGVTRPLFGWISDLMGRERTMALAFTLEAVALSCWLALAHHPVAFVLLSGVVFLGWGEIFSLFPATLTDIFGTRDAARNYGMLYIAQGVGAVLGGPLAAWLHQASDTWFPVFACAIGGDLLTALLAIALLRPMRRRFARRRDAQAVSGVGLPMRPA</sequence>
<evidence type="ECO:0000256" key="2">
    <source>
        <dbReference type="ARBA" id="ARBA00022989"/>
    </source>
</evidence>
<dbReference type="SUPFAM" id="SSF103473">
    <property type="entry name" value="MFS general substrate transporter"/>
    <property type="match status" value="1"/>
</dbReference>
<name>A0A7W4JTB2_9PROT</name>
<evidence type="ECO:0000256" key="4">
    <source>
        <dbReference type="SAM" id="Phobius"/>
    </source>
</evidence>
<feature type="transmembrane region" description="Helical" evidence="4">
    <location>
        <begin position="99"/>
        <end position="121"/>
    </location>
</feature>
<feature type="transmembrane region" description="Helical" evidence="4">
    <location>
        <begin position="304"/>
        <end position="328"/>
    </location>
</feature>
<dbReference type="PROSITE" id="PS50850">
    <property type="entry name" value="MFS"/>
    <property type="match status" value="1"/>
</dbReference>
<feature type="transmembrane region" description="Helical" evidence="4">
    <location>
        <begin position="367"/>
        <end position="390"/>
    </location>
</feature>
<dbReference type="InterPro" id="IPR011701">
    <property type="entry name" value="MFS"/>
</dbReference>
<dbReference type="RefSeq" id="WP_183119663.1">
    <property type="nucleotide sequence ID" value="NZ_JABEQF010000007.1"/>
</dbReference>
<feature type="transmembrane region" description="Helical" evidence="4">
    <location>
        <begin position="340"/>
        <end position="361"/>
    </location>
</feature>
<dbReference type="Gene3D" id="1.20.1250.20">
    <property type="entry name" value="MFS general substrate transporter like domains"/>
    <property type="match status" value="2"/>
</dbReference>
<evidence type="ECO:0000259" key="5">
    <source>
        <dbReference type="PROSITE" id="PS50850"/>
    </source>
</evidence>
<evidence type="ECO:0000256" key="1">
    <source>
        <dbReference type="ARBA" id="ARBA00022692"/>
    </source>
</evidence>
<evidence type="ECO:0000256" key="3">
    <source>
        <dbReference type="ARBA" id="ARBA00023136"/>
    </source>
</evidence>
<dbReference type="GO" id="GO:0019531">
    <property type="term" value="F:oxalate transmembrane transporter activity"/>
    <property type="evidence" value="ECO:0007669"/>
    <property type="project" value="InterPro"/>
</dbReference>
<dbReference type="GO" id="GO:0016020">
    <property type="term" value="C:membrane"/>
    <property type="evidence" value="ECO:0007669"/>
    <property type="project" value="InterPro"/>
</dbReference>
<dbReference type="Pfam" id="PF07690">
    <property type="entry name" value="MFS_1"/>
    <property type="match status" value="1"/>
</dbReference>
<dbReference type="Proteomes" id="UP000555756">
    <property type="component" value="Unassembled WGS sequence"/>
</dbReference>
<comment type="caution">
    <text evidence="6">The sequence shown here is derived from an EMBL/GenBank/DDBJ whole genome shotgun (WGS) entry which is preliminary data.</text>
</comment>
<keyword evidence="3 4" id="KW-0472">Membrane</keyword>
<feature type="transmembrane region" description="Helical" evidence="4">
    <location>
        <begin position="133"/>
        <end position="152"/>
    </location>
</feature>
<keyword evidence="1 4" id="KW-0812">Transmembrane</keyword>
<protein>
    <submittedName>
        <fullName evidence="6">Oxalate/formate MFS antiporter</fullName>
    </submittedName>
</protein>
<dbReference type="EMBL" id="JABEQF010000007">
    <property type="protein sequence ID" value="MBB2190518.1"/>
    <property type="molecule type" value="Genomic_DNA"/>
</dbReference>
<organism evidence="6 7">
    <name type="scientific">Gluconacetobacter azotocaptans</name>
    <dbReference type="NCBI Taxonomy" id="142834"/>
    <lineage>
        <taxon>Bacteria</taxon>
        <taxon>Pseudomonadati</taxon>
        <taxon>Pseudomonadota</taxon>
        <taxon>Alphaproteobacteria</taxon>
        <taxon>Acetobacterales</taxon>
        <taxon>Acetobacteraceae</taxon>
        <taxon>Gluconacetobacter</taxon>
    </lineage>
</organism>
<gene>
    <name evidence="6" type="primary">oxlT</name>
    <name evidence="6" type="ORF">HLH34_11175</name>
</gene>
<dbReference type="InterPro" id="IPR050327">
    <property type="entry name" value="Proton-linked_MCT"/>
</dbReference>
<feature type="transmembrane region" description="Helical" evidence="4">
    <location>
        <begin position="208"/>
        <end position="227"/>
    </location>
</feature>
<feature type="transmembrane region" description="Helical" evidence="4">
    <location>
        <begin position="239"/>
        <end position="260"/>
    </location>
</feature>
<evidence type="ECO:0000313" key="7">
    <source>
        <dbReference type="Proteomes" id="UP000555756"/>
    </source>
</evidence>
<feature type="transmembrane region" description="Helical" evidence="4">
    <location>
        <begin position="73"/>
        <end position="93"/>
    </location>
</feature>
<dbReference type="PANTHER" id="PTHR11360:SF304">
    <property type="entry name" value="MFS DOMAIN-CONTAINING PROTEIN"/>
    <property type="match status" value="1"/>
</dbReference>
<accession>A0A7W4JTB2</accession>
<dbReference type="InterPro" id="IPR020846">
    <property type="entry name" value="MFS_dom"/>
</dbReference>
<keyword evidence="7" id="KW-1185">Reference proteome</keyword>
<feature type="transmembrane region" description="Helical" evidence="4">
    <location>
        <begin position="164"/>
        <end position="182"/>
    </location>
</feature>
<keyword evidence="2 4" id="KW-1133">Transmembrane helix</keyword>
<dbReference type="CDD" id="cd17353">
    <property type="entry name" value="MFS_OFA_like"/>
    <property type="match status" value="1"/>
</dbReference>
<dbReference type="InterPro" id="IPR026355">
    <property type="entry name" value="Oxa/Form_antiport"/>
</dbReference>
<dbReference type="NCBIfam" id="TIGR04259">
    <property type="entry name" value="oxa_formateAnti"/>
    <property type="match status" value="1"/>
</dbReference>
<evidence type="ECO:0000313" key="6">
    <source>
        <dbReference type="EMBL" id="MBB2190518.1"/>
    </source>
</evidence>
<reference evidence="6 7" key="1">
    <citation type="submission" date="2020-04" db="EMBL/GenBank/DDBJ databases">
        <title>Description of novel Gluconacetobacter.</title>
        <authorList>
            <person name="Sombolestani A."/>
        </authorList>
    </citation>
    <scope>NUCLEOTIDE SEQUENCE [LARGE SCALE GENOMIC DNA]</scope>
    <source>
        <strain evidence="6 7">LMG 21311</strain>
    </source>
</reference>